<evidence type="ECO:0000256" key="1">
    <source>
        <dbReference type="SAM" id="SignalP"/>
    </source>
</evidence>
<dbReference type="EMBL" id="JAOWKY010000004">
    <property type="protein sequence ID" value="MCV2869974.1"/>
    <property type="molecule type" value="Genomic_DNA"/>
</dbReference>
<dbReference type="RefSeq" id="WP_263735643.1">
    <property type="nucleotide sequence ID" value="NZ_JAOWKY010000004.1"/>
</dbReference>
<gene>
    <name evidence="2" type="ORF">OEW28_15190</name>
</gene>
<evidence type="ECO:0000313" key="3">
    <source>
        <dbReference type="Proteomes" id="UP001652542"/>
    </source>
</evidence>
<proteinExistence type="predicted"/>
<feature type="signal peptide" evidence="1">
    <location>
        <begin position="1"/>
        <end position="20"/>
    </location>
</feature>
<dbReference type="Proteomes" id="UP001652542">
    <property type="component" value="Unassembled WGS sequence"/>
</dbReference>
<name>A0ABT2ZFV4_9RHOB</name>
<keyword evidence="3" id="KW-1185">Reference proteome</keyword>
<comment type="caution">
    <text evidence="2">The sequence shown here is derived from an EMBL/GenBank/DDBJ whole genome shotgun (WGS) entry which is preliminary data.</text>
</comment>
<feature type="chain" id="PRO_5047018914" evidence="1">
    <location>
        <begin position="21"/>
        <end position="37"/>
    </location>
</feature>
<keyword evidence="1" id="KW-0732">Signal</keyword>
<sequence>MKKLILLALLGALAACNTVAGVGEDVSSGARTVQGWF</sequence>
<protein>
    <submittedName>
        <fullName evidence="2">Entericidin EcnA/B family protein</fullName>
    </submittedName>
</protein>
<dbReference type="PROSITE" id="PS51257">
    <property type="entry name" value="PROKAR_LIPOPROTEIN"/>
    <property type="match status" value="1"/>
</dbReference>
<organism evidence="2 3">
    <name type="scientific">Albidovulum marisflavi</name>
    <dbReference type="NCBI Taxonomy" id="2984159"/>
    <lineage>
        <taxon>Bacteria</taxon>
        <taxon>Pseudomonadati</taxon>
        <taxon>Pseudomonadota</taxon>
        <taxon>Alphaproteobacteria</taxon>
        <taxon>Rhodobacterales</taxon>
        <taxon>Paracoccaceae</taxon>
        <taxon>Albidovulum</taxon>
    </lineage>
</organism>
<reference evidence="2 3" key="1">
    <citation type="submission" date="2022-10" db="EMBL/GenBank/DDBJ databases">
        <title>Defluviimonas sp. nov., isolated from ocean surface water.</title>
        <authorList>
            <person name="He W."/>
            <person name="Wang L."/>
            <person name="Zhang D.-F."/>
        </authorList>
    </citation>
    <scope>NUCLEOTIDE SEQUENCE [LARGE SCALE GENOMIC DNA]</scope>
    <source>
        <strain evidence="2 3">WL0002</strain>
    </source>
</reference>
<accession>A0ABT2ZFV4</accession>
<evidence type="ECO:0000313" key="2">
    <source>
        <dbReference type="EMBL" id="MCV2869974.1"/>
    </source>
</evidence>